<evidence type="ECO:0000256" key="16">
    <source>
        <dbReference type="PIRSR" id="PIRSR001365-3"/>
    </source>
</evidence>
<reference evidence="17 18" key="1">
    <citation type="submission" date="2017-07" db="EMBL/GenBank/DDBJ databases">
        <authorList>
            <person name="Sun Z.S."/>
            <person name="Albrecht U."/>
            <person name="Echele G."/>
            <person name="Lee C.C."/>
        </authorList>
    </citation>
    <scope>NUCLEOTIDE SEQUENCE [LARGE SCALE GENOMIC DNA]</scope>
    <source>
        <strain evidence="17 18">CGMCC 1.12710</strain>
    </source>
</reference>
<evidence type="ECO:0000256" key="2">
    <source>
        <dbReference type="ARBA" id="ARBA00005120"/>
    </source>
</evidence>
<organism evidence="17 18">
    <name type="scientific">Amphiplicatus metriothermophilus</name>
    <dbReference type="NCBI Taxonomy" id="1519374"/>
    <lineage>
        <taxon>Bacteria</taxon>
        <taxon>Pseudomonadati</taxon>
        <taxon>Pseudomonadota</taxon>
        <taxon>Alphaproteobacteria</taxon>
        <taxon>Parvularculales</taxon>
        <taxon>Parvularculaceae</taxon>
        <taxon>Amphiplicatus</taxon>
    </lineage>
</organism>
<evidence type="ECO:0000256" key="7">
    <source>
        <dbReference type="ARBA" id="ARBA00022915"/>
    </source>
</evidence>
<evidence type="ECO:0000256" key="9">
    <source>
        <dbReference type="ARBA" id="ARBA00023239"/>
    </source>
</evidence>
<evidence type="ECO:0000256" key="12">
    <source>
        <dbReference type="HAMAP-Rule" id="MF_00418"/>
    </source>
</evidence>
<evidence type="ECO:0000313" key="17">
    <source>
        <dbReference type="EMBL" id="SNT72062.1"/>
    </source>
</evidence>
<evidence type="ECO:0000256" key="13">
    <source>
        <dbReference type="PIRNR" id="PIRNR001365"/>
    </source>
</evidence>
<keyword evidence="8 12" id="KW-0457">Lysine biosynthesis</keyword>
<dbReference type="RefSeq" id="WP_089411593.1">
    <property type="nucleotide sequence ID" value="NZ_FZQA01000002.1"/>
</dbReference>
<feature type="site" description="L-lysine inhibitor binding" evidence="16">
    <location>
        <position position="81"/>
    </location>
</feature>
<evidence type="ECO:0000256" key="3">
    <source>
        <dbReference type="ARBA" id="ARBA00007592"/>
    </source>
</evidence>
<evidence type="ECO:0000256" key="14">
    <source>
        <dbReference type="PIRSR" id="PIRSR001365-1"/>
    </source>
</evidence>
<dbReference type="NCBIfam" id="TIGR00674">
    <property type="entry name" value="dapA"/>
    <property type="match status" value="1"/>
</dbReference>
<dbReference type="PIRSF" id="PIRSF001365">
    <property type="entry name" value="DHDPS"/>
    <property type="match status" value="1"/>
</dbReference>
<dbReference type="SUPFAM" id="SSF51569">
    <property type="entry name" value="Aldolase"/>
    <property type="match status" value="1"/>
</dbReference>
<comment type="function">
    <text evidence="1 12">Catalyzes the condensation of (S)-aspartate-beta-semialdehyde [(S)-ASA] and pyruvate to 4-hydroxy-tetrahydrodipicolinate (HTPA).</text>
</comment>
<comment type="similarity">
    <text evidence="3 12 13">Belongs to the DapA family.</text>
</comment>
<feature type="active site" description="Schiff-base intermediate with substrate" evidence="12 14">
    <location>
        <position position="162"/>
    </location>
</feature>
<keyword evidence="5 12" id="KW-0963">Cytoplasm</keyword>
<dbReference type="GO" id="GO:0009089">
    <property type="term" value="P:lysine biosynthetic process via diaminopimelate"/>
    <property type="evidence" value="ECO:0007669"/>
    <property type="project" value="UniProtKB-UniRule"/>
</dbReference>
<feature type="site" description="L-lysine inhibitor binding" evidence="16">
    <location>
        <position position="85"/>
    </location>
</feature>
<dbReference type="GO" id="GO:0005829">
    <property type="term" value="C:cytosol"/>
    <property type="evidence" value="ECO:0007669"/>
    <property type="project" value="TreeGrafter"/>
</dbReference>
<gene>
    <name evidence="12" type="primary">dapA</name>
    <name evidence="17" type="ORF">SAMN06297382_1093</name>
</gene>
<dbReference type="Gene3D" id="3.20.20.70">
    <property type="entry name" value="Aldolase class I"/>
    <property type="match status" value="1"/>
</dbReference>
<proteinExistence type="inferred from homology"/>
<keyword evidence="6 12" id="KW-0028">Amino-acid biosynthesis</keyword>
<comment type="pathway">
    <text evidence="2 12">Amino-acid biosynthesis; L-lysine biosynthesis via DAP pathway; (S)-tetrahydrodipicolinate from L-aspartate: step 3/4.</text>
</comment>
<dbReference type="PANTHER" id="PTHR12128:SF66">
    <property type="entry name" value="4-HYDROXY-2-OXOGLUTARATE ALDOLASE, MITOCHONDRIAL"/>
    <property type="match status" value="1"/>
</dbReference>
<keyword evidence="10 12" id="KW-0704">Schiff base</keyword>
<evidence type="ECO:0000256" key="6">
    <source>
        <dbReference type="ARBA" id="ARBA00022605"/>
    </source>
</evidence>
<dbReference type="Pfam" id="PF00701">
    <property type="entry name" value="DHDPS"/>
    <property type="match status" value="1"/>
</dbReference>
<dbReference type="EC" id="4.3.3.7" evidence="4 12"/>
<keyword evidence="9 12" id="KW-0456">Lyase</keyword>
<evidence type="ECO:0000256" key="5">
    <source>
        <dbReference type="ARBA" id="ARBA00022490"/>
    </source>
</evidence>
<keyword evidence="7 12" id="KW-0220">Diaminopimelate biosynthesis</keyword>
<dbReference type="HAMAP" id="MF_00418">
    <property type="entry name" value="DapA"/>
    <property type="match status" value="1"/>
</dbReference>
<comment type="caution">
    <text evidence="12">Was originally thought to be a dihydrodipicolinate synthase (DHDPS), catalyzing the condensation of (S)-aspartate-beta-semialdehyde [(S)-ASA] and pyruvate to dihydrodipicolinate (DHDP). However, it was shown in E.coli that the product of the enzymatic reaction is not dihydrodipicolinate but in fact (4S)-4-hydroxy-2,3,4,5-tetrahydro-(2S)-dipicolinic acid (HTPA), and that the consecutive dehydration reaction leading to DHDP is not spontaneous but catalyzed by DapB.</text>
</comment>
<dbReference type="OrthoDB" id="9782828at2"/>
<dbReference type="EMBL" id="FZQA01000002">
    <property type="protein sequence ID" value="SNT72062.1"/>
    <property type="molecule type" value="Genomic_DNA"/>
</dbReference>
<name>A0A239PQ40_9PROT</name>
<evidence type="ECO:0000256" key="8">
    <source>
        <dbReference type="ARBA" id="ARBA00023154"/>
    </source>
</evidence>
<comment type="subcellular location">
    <subcellularLocation>
        <location evidence="12">Cytoplasm</location>
    </subcellularLocation>
</comment>
<dbReference type="PROSITE" id="PS00666">
    <property type="entry name" value="DHDPS_2"/>
    <property type="match status" value="1"/>
</dbReference>
<sequence>MKKIQGCITALVTPMRNGAVDEDAFQRLVERQIAAGVHGVVPVGTTGESATLSHAEHRRVISLCVEVVAGRVPVIAGAGSNATAEALALARFAEEAGADALLTVTGYYNKPSQAGLIAHFTALHDATGLPIILYNVPGRTVANLSVETIATLSRLPRIVGVKDATGDLARVALQRLASGEDFTLLSGEDMTAVGFNAMGGRGCIGVTANVAPELCARMQNACLEGDYATALALQDRLAPLHDALFRDTSPGPVKYAMSLLGLCSDELRLPLVSPPEPVKQKVREALSGLGLID</sequence>
<dbReference type="InterPro" id="IPR002220">
    <property type="entry name" value="DapA-like"/>
</dbReference>
<comment type="catalytic activity">
    <reaction evidence="11 12">
        <text>L-aspartate 4-semialdehyde + pyruvate = (2S,4S)-4-hydroxy-2,3,4,5-tetrahydrodipicolinate + H2O + H(+)</text>
        <dbReference type="Rhea" id="RHEA:34171"/>
        <dbReference type="ChEBI" id="CHEBI:15361"/>
        <dbReference type="ChEBI" id="CHEBI:15377"/>
        <dbReference type="ChEBI" id="CHEBI:15378"/>
        <dbReference type="ChEBI" id="CHEBI:67139"/>
        <dbReference type="ChEBI" id="CHEBI:537519"/>
        <dbReference type="EC" id="4.3.3.7"/>
    </reaction>
</comment>
<dbReference type="InterPro" id="IPR020624">
    <property type="entry name" value="Schiff_base-form_aldolases_CS"/>
</dbReference>
<dbReference type="GO" id="GO:0008840">
    <property type="term" value="F:4-hydroxy-tetrahydrodipicolinate synthase activity"/>
    <property type="evidence" value="ECO:0007669"/>
    <property type="project" value="UniProtKB-UniRule"/>
</dbReference>
<evidence type="ECO:0000256" key="4">
    <source>
        <dbReference type="ARBA" id="ARBA00012086"/>
    </source>
</evidence>
<evidence type="ECO:0000256" key="15">
    <source>
        <dbReference type="PIRSR" id="PIRSR001365-2"/>
    </source>
</evidence>
<dbReference type="Proteomes" id="UP000198346">
    <property type="component" value="Unassembled WGS sequence"/>
</dbReference>
<accession>A0A239PQ40</accession>
<feature type="active site" description="Proton donor/acceptor" evidence="12 14">
    <location>
        <position position="134"/>
    </location>
</feature>
<feature type="site" description="Part of a proton relay during catalysis" evidence="12 16">
    <location>
        <position position="45"/>
    </location>
</feature>
<comment type="subunit">
    <text evidence="12">Homotetramer; dimer of dimers.</text>
</comment>
<dbReference type="InterPro" id="IPR020625">
    <property type="entry name" value="Schiff_base-form_aldolases_AS"/>
</dbReference>
<feature type="binding site" evidence="12 15">
    <location>
        <position position="46"/>
    </location>
    <ligand>
        <name>pyruvate</name>
        <dbReference type="ChEBI" id="CHEBI:15361"/>
    </ligand>
</feature>
<dbReference type="SMART" id="SM01130">
    <property type="entry name" value="DHDPS"/>
    <property type="match status" value="1"/>
</dbReference>
<dbReference type="PANTHER" id="PTHR12128">
    <property type="entry name" value="DIHYDRODIPICOLINATE SYNTHASE"/>
    <property type="match status" value="1"/>
</dbReference>
<dbReference type="InterPro" id="IPR013785">
    <property type="entry name" value="Aldolase_TIM"/>
</dbReference>
<feature type="binding site" evidence="12 15">
    <location>
        <position position="204"/>
    </location>
    <ligand>
        <name>pyruvate</name>
        <dbReference type="ChEBI" id="CHEBI:15361"/>
    </ligand>
</feature>
<evidence type="ECO:0000256" key="1">
    <source>
        <dbReference type="ARBA" id="ARBA00003294"/>
    </source>
</evidence>
<feature type="site" description="Part of a proton relay during catalysis" evidence="16">
    <location>
        <position position="107"/>
    </location>
</feature>
<feature type="site" description="Part of a proton relay during catalysis" evidence="12 16">
    <location>
        <position position="108"/>
    </location>
</feature>
<dbReference type="GO" id="GO:0019877">
    <property type="term" value="P:diaminopimelate biosynthetic process"/>
    <property type="evidence" value="ECO:0007669"/>
    <property type="project" value="UniProtKB-UniRule"/>
</dbReference>
<protein>
    <recommendedName>
        <fullName evidence="4 12">4-hydroxy-tetrahydrodipicolinate synthase</fullName>
        <shortName evidence="12">HTPA synthase</shortName>
        <ecNumber evidence="4 12">4.3.3.7</ecNumber>
    </recommendedName>
</protein>
<dbReference type="UniPathway" id="UPA00034">
    <property type="reaction ID" value="UER00017"/>
</dbReference>
<dbReference type="CDD" id="cd00950">
    <property type="entry name" value="DHDPS"/>
    <property type="match status" value="1"/>
</dbReference>
<dbReference type="PROSITE" id="PS00665">
    <property type="entry name" value="DHDPS_1"/>
    <property type="match status" value="1"/>
</dbReference>
<dbReference type="PRINTS" id="PR00146">
    <property type="entry name" value="DHPICSNTHASE"/>
</dbReference>
<feature type="site" description="L-lysine inhibitor binding; via carbonyl oxygen" evidence="16">
    <location>
        <position position="50"/>
    </location>
</feature>
<dbReference type="AlphaFoldDB" id="A0A239PQ40"/>
<keyword evidence="18" id="KW-1185">Reference proteome</keyword>
<evidence type="ECO:0000313" key="18">
    <source>
        <dbReference type="Proteomes" id="UP000198346"/>
    </source>
</evidence>
<evidence type="ECO:0000256" key="11">
    <source>
        <dbReference type="ARBA" id="ARBA00047836"/>
    </source>
</evidence>
<evidence type="ECO:0000256" key="10">
    <source>
        <dbReference type="ARBA" id="ARBA00023270"/>
    </source>
</evidence>
<dbReference type="InterPro" id="IPR005263">
    <property type="entry name" value="DapA"/>
</dbReference>